<dbReference type="GO" id="GO:0004475">
    <property type="term" value="F:mannose-1-phosphate guanylyltransferase (GTP) activity"/>
    <property type="evidence" value="ECO:0007669"/>
    <property type="project" value="UniProtKB-EC"/>
</dbReference>
<protein>
    <recommendedName>
        <fullName evidence="2">mannose-1-phosphate guanylyltransferase</fullName>
        <ecNumber evidence="2">2.7.7.13</ecNumber>
    </recommendedName>
</protein>
<evidence type="ECO:0000256" key="7">
    <source>
        <dbReference type="ARBA" id="ARBA00047343"/>
    </source>
</evidence>
<proteinExistence type="inferred from homology"/>
<evidence type="ECO:0000256" key="1">
    <source>
        <dbReference type="ARBA" id="ARBA00006115"/>
    </source>
</evidence>
<dbReference type="RefSeq" id="WP_173680479.1">
    <property type="nucleotide sequence ID" value="NZ_JAAZWO010000004.1"/>
</dbReference>
<comment type="catalytic activity">
    <reaction evidence="7">
        <text>alpha-D-mannose 1-phosphate + GTP + H(+) = GDP-alpha-D-mannose + diphosphate</text>
        <dbReference type="Rhea" id="RHEA:15229"/>
        <dbReference type="ChEBI" id="CHEBI:15378"/>
        <dbReference type="ChEBI" id="CHEBI:33019"/>
        <dbReference type="ChEBI" id="CHEBI:37565"/>
        <dbReference type="ChEBI" id="CHEBI:57527"/>
        <dbReference type="ChEBI" id="CHEBI:58409"/>
        <dbReference type="EC" id="2.7.7.13"/>
    </reaction>
</comment>
<dbReference type="SUPFAM" id="SSF53448">
    <property type="entry name" value="Nucleotide-diphospho-sugar transferases"/>
    <property type="match status" value="1"/>
</dbReference>
<dbReference type="EMBL" id="JAAZWO010000004">
    <property type="protein sequence ID" value="MBC2397111.1"/>
    <property type="molecule type" value="Genomic_DNA"/>
</dbReference>
<name>A0A923E9B9_CLOTT</name>
<keyword evidence="6" id="KW-0342">GTP-binding</keyword>
<evidence type="ECO:0000313" key="11">
    <source>
        <dbReference type="Proteomes" id="UP000563151"/>
    </source>
</evidence>
<dbReference type="Gene3D" id="3.90.550.10">
    <property type="entry name" value="Spore Coat Polysaccharide Biosynthesis Protein SpsA, Chain A"/>
    <property type="match status" value="1"/>
</dbReference>
<feature type="domain" description="Nucleotidyl transferase" evidence="8">
    <location>
        <begin position="4"/>
        <end position="289"/>
    </location>
</feature>
<comment type="similarity">
    <text evidence="1">Belongs to the mannose-6-phosphate isomerase type 2 family.</text>
</comment>
<dbReference type="Proteomes" id="UP000563151">
    <property type="component" value="Unassembled WGS sequence"/>
</dbReference>
<dbReference type="InterPro" id="IPR054566">
    <property type="entry name" value="ManC/GMP-like_b-helix"/>
</dbReference>
<evidence type="ECO:0000259" key="9">
    <source>
        <dbReference type="Pfam" id="PF22640"/>
    </source>
</evidence>
<dbReference type="AlphaFoldDB" id="A0A923E9B9"/>
<dbReference type="PANTHER" id="PTHR46390">
    <property type="entry name" value="MANNOSE-1-PHOSPHATE GUANYLYLTRANSFERASE"/>
    <property type="match status" value="1"/>
</dbReference>
<dbReference type="CDD" id="cd02509">
    <property type="entry name" value="GDP-M1P_Guanylyltransferase"/>
    <property type="match status" value="1"/>
</dbReference>
<evidence type="ECO:0000256" key="6">
    <source>
        <dbReference type="ARBA" id="ARBA00023134"/>
    </source>
</evidence>
<dbReference type="InterPro" id="IPR029044">
    <property type="entry name" value="Nucleotide-diphossugar_trans"/>
</dbReference>
<reference evidence="10 11" key="1">
    <citation type="submission" date="2020-04" db="EMBL/GenBank/DDBJ databases">
        <title>Genomic insights into acetone-butanol-ethanol (ABE) fermentation by sequencing solventogenic clostridia strains.</title>
        <authorList>
            <person name="Brown S."/>
        </authorList>
    </citation>
    <scope>NUCLEOTIDE SEQUENCE [LARGE SCALE GENOMIC DNA]</scope>
    <source>
        <strain evidence="10 11">DJ011</strain>
    </source>
</reference>
<dbReference type="Pfam" id="PF00483">
    <property type="entry name" value="NTP_transferase"/>
    <property type="match status" value="1"/>
</dbReference>
<evidence type="ECO:0000256" key="5">
    <source>
        <dbReference type="ARBA" id="ARBA00022741"/>
    </source>
</evidence>
<dbReference type="InterPro" id="IPR005835">
    <property type="entry name" value="NTP_transferase_dom"/>
</dbReference>
<keyword evidence="3" id="KW-0808">Transferase</keyword>
<evidence type="ECO:0000256" key="2">
    <source>
        <dbReference type="ARBA" id="ARBA00012387"/>
    </source>
</evidence>
<dbReference type="InterPro" id="IPR049577">
    <property type="entry name" value="GMPP_N"/>
</dbReference>
<sequence>MLCALIMAGGKGERFWPLSTDEKPKQFLKLLGEKTMIQMTIERLKGLIPIERIFIVTAKRYVDLVKEQVPSLPERNIIVEPVGKNTAPCIGLSAFIINKYYKDASLIVLPSDHLIVDVNKFQDTLKEAYEFVEEYPRSIVTLGMKPDRPETGYGYIKLYDEVEIMQNRKLDSCIYEVEKFVEKPNLEKAKSYLEKGNYLWNGGMFLWKVENILHLTEKYLSSTYNVLNEIAATSEEKFQITLEEKYPLVESISIDYGIMEKADNIYVIPCDFGWDDIGTWYAVERYRNKDCNNNVCVGEIKSIESTNSIVFSREKPIVVVGLDDVFVVESEDIIFVGKKDDIEKIKEIKSRVC</sequence>
<evidence type="ECO:0000256" key="3">
    <source>
        <dbReference type="ARBA" id="ARBA00022679"/>
    </source>
</evidence>
<evidence type="ECO:0000256" key="4">
    <source>
        <dbReference type="ARBA" id="ARBA00022695"/>
    </source>
</evidence>
<dbReference type="FunFam" id="3.90.550.10:FF:000046">
    <property type="entry name" value="Mannose-1-phosphate guanylyltransferase (GDP)"/>
    <property type="match status" value="1"/>
</dbReference>
<dbReference type="Pfam" id="PF22640">
    <property type="entry name" value="ManC_GMP_beta-helix"/>
    <property type="match status" value="1"/>
</dbReference>
<dbReference type="PANTHER" id="PTHR46390:SF1">
    <property type="entry name" value="MANNOSE-1-PHOSPHATE GUANYLYLTRANSFERASE"/>
    <property type="match status" value="1"/>
</dbReference>
<dbReference type="EC" id="2.7.7.13" evidence="2"/>
<evidence type="ECO:0000259" key="8">
    <source>
        <dbReference type="Pfam" id="PF00483"/>
    </source>
</evidence>
<dbReference type="GO" id="GO:0005525">
    <property type="term" value="F:GTP binding"/>
    <property type="evidence" value="ECO:0007669"/>
    <property type="project" value="UniProtKB-KW"/>
</dbReference>
<organism evidence="10 11">
    <name type="scientific">Clostridium tetanomorphum</name>
    <dbReference type="NCBI Taxonomy" id="1553"/>
    <lineage>
        <taxon>Bacteria</taxon>
        <taxon>Bacillati</taxon>
        <taxon>Bacillota</taxon>
        <taxon>Clostridia</taxon>
        <taxon>Eubacteriales</taxon>
        <taxon>Clostridiaceae</taxon>
        <taxon>Clostridium</taxon>
    </lineage>
</organism>
<keyword evidence="4 10" id="KW-0548">Nucleotidyltransferase</keyword>
<accession>A0A923E9B9</accession>
<feature type="domain" description="MannoseP isomerase/GMP-like beta-helix" evidence="9">
    <location>
        <begin position="302"/>
        <end position="348"/>
    </location>
</feature>
<keyword evidence="11" id="KW-1185">Reference proteome</keyword>
<evidence type="ECO:0000313" key="10">
    <source>
        <dbReference type="EMBL" id="MBC2397111.1"/>
    </source>
</evidence>
<dbReference type="InterPro" id="IPR051161">
    <property type="entry name" value="Mannose-6P_isomerase_type2"/>
</dbReference>
<dbReference type="GO" id="GO:0009298">
    <property type="term" value="P:GDP-mannose biosynthetic process"/>
    <property type="evidence" value="ECO:0007669"/>
    <property type="project" value="TreeGrafter"/>
</dbReference>
<comment type="caution">
    <text evidence="10">The sequence shown here is derived from an EMBL/GenBank/DDBJ whole genome shotgun (WGS) entry which is preliminary data.</text>
</comment>
<keyword evidence="5" id="KW-0547">Nucleotide-binding</keyword>
<dbReference type="SUPFAM" id="SSF159283">
    <property type="entry name" value="Guanosine diphospho-D-mannose pyrophosphorylase/mannose-6-phosphate isomerase linker domain"/>
    <property type="match status" value="1"/>
</dbReference>
<gene>
    <name evidence="10" type="ORF">HGG79_04845</name>
</gene>